<dbReference type="AlphaFoldDB" id="A0AAV6GAU7"/>
<keyword evidence="1" id="KW-0862">Zinc</keyword>
<comment type="caution">
    <text evidence="4">The sequence shown here is derived from an EMBL/GenBank/DDBJ whole genome shotgun (WGS) entry which is preliminary data.</text>
</comment>
<evidence type="ECO:0000313" key="5">
    <source>
        <dbReference type="Proteomes" id="UP000823561"/>
    </source>
</evidence>
<feature type="domain" description="C2H2-type" evidence="3">
    <location>
        <begin position="84"/>
        <end position="111"/>
    </location>
</feature>
<dbReference type="InterPro" id="IPR013087">
    <property type="entry name" value="Znf_C2H2_type"/>
</dbReference>
<dbReference type="Gene3D" id="3.30.160.60">
    <property type="entry name" value="Classic Zinc Finger"/>
    <property type="match status" value="1"/>
</dbReference>
<dbReference type="InterPro" id="IPR036236">
    <property type="entry name" value="Znf_C2H2_sf"/>
</dbReference>
<name>A0AAV6GAU7_9TELE</name>
<dbReference type="SUPFAM" id="SSF57667">
    <property type="entry name" value="beta-beta-alpha zinc fingers"/>
    <property type="match status" value="1"/>
</dbReference>
<dbReference type="GO" id="GO:0008270">
    <property type="term" value="F:zinc ion binding"/>
    <property type="evidence" value="ECO:0007669"/>
    <property type="project" value="UniProtKB-KW"/>
</dbReference>
<gene>
    <name evidence="4" type="ORF">AALO_G00160050</name>
</gene>
<evidence type="ECO:0000259" key="3">
    <source>
        <dbReference type="PROSITE" id="PS50157"/>
    </source>
</evidence>
<keyword evidence="1" id="KW-0863">Zinc-finger</keyword>
<sequence>MSAQEVPNPGLDQGEAASTQDTPTPSPSPSAIKTEPVTTPATPTPVPTATPTPASNGKASESGPPAEICVVIGGSRSAQAQGSYVCGICGKKYKYYNCFQTHVRAHRESEGVSGDGASPVVNNSFRYTCDVCGKNTKNTVDGRDTFPNPASSCWEVLHADTFPNPASSCFQEAASSCWDLHAVDGKDTFSQTNQFMLGCHGVR</sequence>
<feature type="region of interest" description="Disordered" evidence="2">
    <location>
        <begin position="1"/>
        <end position="64"/>
    </location>
</feature>
<reference evidence="4" key="1">
    <citation type="submission" date="2020-10" db="EMBL/GenBank/DDBJ databases">
        <title>Chromosome-scale genome assembly of the Allis shad, Alosa alosa.</title>
        <authorList>
            <person name="Margot Z."/>
            <person name="Christophe K."/>
            <person name="Cabau C."/>
            <person name="Louis A."/>
            <person name="Berthelot C."/>
            <person name="Parey E."/>
            <person name="Roest Crollius H."/>
            <person name="Montfort J."/>
            <person name="Robinson-Rechavi M."/>
            <person name="Bucao C."/>
            <person name="Bouchez O."/>
            <person name="Gislard M."/>
            <person name="Lluch J."/>
            <person name="Milhes M."/>
            <person name="Lampietro C."/>
            <person name="Lopez Roques C."/>
            <person name="Donnadieu C."/>
            <person name="Braasch I."/>
            <person name="Desvignes T."/>
            <person name="Postlethwait J."/>
            <person name="Bobe J."/>
            <person name="Guiguen Y."/>
        </authorList>
    </citation>
    <scope>NUCLEOTIDE SEQUENCE</scope>
    <source>
        <strain evidence="4">M-15738</strain>
        <tissue evidence="4">Blood</tissue>
    </source>
</reference>
<evidence type="ECO:0000313" key="4">
    <source>
        <dbReference type="EMBL" id="KAG5271960.1"/>
    </source>
</evidence>
<dbReference type="Proteomes" id="UP000823561">
    <property type="component" value="Chromosome 12"/>
</dbReference>
<keyword evidence="5" id="KW-1185">Reference proteome</keyword>
<keyword evidence="1" id="KW-0479">Metal-binding</keyword>
<dbReference type="EMBL" id="JADWDJ010000012">
    <property type="protein sequence ID" value="KAG5271960.1"/>
    <property type="molecule type" value="Genomic_DNA"/>
</dbReference>
<protein>
    <recommendedName>
        <fullName evidence="3">C2H2-type domain-containing protein</fullName>
    </recommendedName>
</protein>
<dbReference type="PROSITE" id="PS50157">
    <property type="entry name" value="ZINC_FINGER_C2H2_2"/>
    <property type="match status" value="1"/>
</dbReference>
<organism evidence="4 5">
    <name type="scientific">Alosa alosa</name>
    <name type="common">allis shad</name>
    <dbReference type="NCBI Taxonomy" id="278164"/>
    <lineage>
        <taxon>Eukaryota</taxon>
        <taxon>Metazoa</taxon>
        <taxon>Chordata</taxon>
        <taxon>Craniata</taxon>
        <taxon>Vertebrata</taxon>
        <taxon>Euteleostomi</taxon>
        <taxon>Actinopterygii</taxon>
        <taxon>Neopterygii</taxon>
        <taxon>Teleostei</taxon>
        <taxon>Clupei</taxon>
        <taxon>Clupeiformes</taxon>
        <taxon>Clupeoidei</taxon>
        <taxon>Clupeidae</taxon>
        <taxon>Alosa</taxon>
    </lineage>
</organism>
<evidence type="ECO:0000256" key="1">
    <source>
        <dbReference type="PROSITE-ProRule" id="PRU00042"/>
    </source>
</evidence>
<evidence type="ECO:0000256" key="2">
    <source>
        <dbReference type="SAM" id="MobiDB-lite"/>
    </source>
</evidence>
<dbReference type="PROSITE" id="PS00028">
    <property type="entry name" value="ZINC_FINGER_C2H2_1"/>
    <property type="match status" value="1"/>
</dbReference>
<accession>A0AAV6GAU7</accession>
<proteinExistence type="predicted"/>